<dbReference type="PANTHER" id="PTHR42714:SF2">
    <property type="entry name" value="TRNA MODIFICATION GTPASE GTPBP3, MITOCHONDRIAL"/>
    <property type="match status" value="1"/>
</dbReference>
<evidence type="ECO:0000313" key="13">
    <source>
        <dbReference type="EMBL" id="SHE42577.1"/>
    </source>
</evidence>
<name>A0A1M4TE77_9BACT</name>
<feature type="binding site" evidence="10">
    <location>
        <position position="256"/>
    </location>
    <ligand>
        <name>K(+)</name>
        <dbReference type="ChEBI" id="CHEBI:29103"/>
    </ligand>
</feature>
<comment type="cofactor">
    <cofactor evidence="10">
        <name>K(+)</name>
        <dbReference type="ChEBI" id="CHEBI:29103"/>
    </cofactor>
    <text evidence="10">Binds 1 potassium ion per subunit.</text>
</comment>
<dbReference type="AlphaFoldDB" id="A0A1M4TE77"/>
<keyword evidence="4 10" id="KW-0479">Metal-binding</keyword>
<reference evidence="14" key="1">
    <citation type="submission" date="2016-11" db="EMBL/GenBank/DDBJ databases">
        <authorList>
            <person name="Varghese N."/>
            <person name="Submissions S."/>
        </authorList>
    </citation>
    <scope>NUCLEOTIDE SEQUENCE [LARGE SCALE GENOMIC DNA]</scope>
    <source>
        <strain evidence="14">DSM 27370</strain>
    </source>
</reference>
<dbReference type="NCBIfam" id="NF003661">
    <property type="entry name" value="PRK05291.1-3"/>
    <property type="match status" value="1"/>
</dbReference>
<dbReference type="InterPro" id="IPR006073">
    <property type="entry name" value="GTP-bd"/>
</dbReference>
<dbReference type="FunFam" id="3.30.1360.120:FF:000003">
    <property type="entry name" value="tRNA modification GTPase MnmE"/>
    <property type="match status" value="1"/>
</dbReference>
<keyword evidence="9 10" id="KW-0342">GTP-binding</keyword>
<feature type="binding site" evidence="10">
    <location>
        <position position="24"/>
    </location>
    <ligand>
        <name>(6S)-5-formyl-5,6,7,8-tetrahydrofolate</name>
        <dbReference type="ChEBI" id="CHEBI:57457"/>
    </ligand>
</feature>
<organism evidence="13 14">
    <name type="scientific">Dysgonomonas macrotermitis</name>
    <dbReference type="NCBI Taxonomy" id="1346286"/>
    <lineage>
        <taxon>Bacteria</taxon>
        <taxon>Pseudomonadati</taxon>
        <taxon>Bacteroidota</taxon>
        <taxon>Bacteroidia</taxon>
        <taxon>Bacteroidales</taxon>
        <taxon>Dysgonomonadaceae</taxon>
        <taxon>Dysgonomonas</taxon>
    </lineage>
</organism>
<evidence type="ECO:0000256" key="11">
    <source>
        <dbReference type="RuleBase" id="RU003313"/>
    </source>
</evidence>
<dbReference type="InterPro" id="IPR018948">
    <property type="entry name" value="GTP-bd_TrmE_N"/>
</dbReference>
<comment type="subcellular location">
    <subcellularLocation>
        <location evidence="10">Cytoplasm</location>
    </subcellularLocation>
</comment>
<accession>A0A1M4TE77</accession>
<keyword evidence="5 10" id="KW-0547">Nucleotide-binding</keyword>
<dbReference type="Pfam" id="PF10396">
    <property type="entry name" value="TrmE_N"/>
    <property type="match status" value="1"/>
</dbReference>
<dbReference type="Gene3D" id="3.30.1360.120">
    <property type="entry name" value="Probable tRNA modification gtpase trme, domain 1"/>
    <property type="match status" value="1"/>
</dbReference>
<feature type="binding site" evidence="10">
    <location>
        <begin position="251"/>
        <end position="257"/>
    </location>
    <ligand>
        <name>GTP</name>
        <dbReference type="ChEBI" id="CHEBI:37565"/>
    </ligand>
</feature>
<dbReference type="CDD" id="cd04164">
    <property type="entry name" value="trmE"/>
    <property type="match status" value="1"/>
</dbReference>
<proteinExistence type="inferred from homology"/>
<dbReference type="InterPro" id="IPR027266">
    <property type="entry name" value="TrmE/GcvT-like"/>
</dbReference>
<dbReference type="PROSITE" id="PS51709">
    <property type="entry name" value="G_TRME"/>
    <property type="match status" value="1"/>
</dbReference>
<dbReference type="OrthoDB" id="9805918at2"/>
<dbReference type="GO" id="GO:0003924">
    <property type="term" value="F:GTPase activity"/>
    <property type="evidence" value="ECO:0007669"/>
    <property type="project" value="UniProtKB-UniRule"/>
</dbReference>
<feature type="binding site" evidence="10">
    <location>
        <position position="251"/>
    </location>
    <ligand>
        <name>K(+)</name>
        <dbReference type="ChEBI" id="CHEBI:29103"/>
    </ligand>
</feature>
<evidence type="ECO:0000259" key="12">
    <source>
        <dbReference type="PROSITE" id="PS51709"/>
    </source>
</evidence>
<dbReference type="Pfam" id="PF12631">
    <property type="entry name" value="MnmE_helical"/>
    <property type="match status" value="1"/>
</dbReference>
<dbReference type="NCBIfam" id="TIGR00231">
    <property type="entry name" value="small_GTP"/>
    <property type="match status" value="1"/>
</dbReference>
<feature type="binding site" evidence="10">
    <location>
        <position position="253"/>
    </location>
    <ligand>
        <name>K(+)</name>
        <dbReference type="ChEBI" id="CHEBI:29103"/>
    </ligand>
</feature>
<sequence>MVPHTDIIAAISTPAGVGGIAIVRLSGKGSIDLVDRIFKSPSGKKLVDAKANTIHFGAIMKDGSVLDEVLVSVFHSPNSFTGEESIEISCHGSIYIQQGILQLLLDTGARLATAGEFTQRAFMNGKMDLSQAESVADLIASSSAATHRLAMNQMRGGFSSKLIELRTELLNFASLIELELDFSEEDVEFANRDNLKRTAQNIHGHIQKLADSFALGNVVKTGIPVAIIGETNAGKSTLLNLLLREEKAIVSDIHGTTRDVIEDTITIDGLMFRLIDTAGIRDTDDVVESLGIERTFKKMEQANIVLWVVDAETEDEYAIALSEKILPRVEGKKLILVFNKVDIIPAARKESKELLLKDMIPDRIFISAKYHQGTDDLQTMLVEAANIPEFGEQDVIVTNMRHYEALRKAQEAIERVSAGLESGLSSDFIAQDIRECMHYLGEITGQISTDEILGNIFSKFCIGK</sequence>
<evidence type="ECO:0000256" key="9">
    <source>
        <dbReference type="ARBA" id="ARBA00023134"/>
    </source>
</evidence>
<dbReference type="EMBL" id="FQUC01000001">
    <property type="protein sequence ID" value="SHE42577.1"/>
    <property type="molecule type" value="Genomic_DNA"/>
</dbReference>
<keyword evidence="3 10" id="KW-0819">tRNA processing</keyword>
<dbReference type="Pfam" id="PF01926">
    <property type="entry name" value="MMR_HSR1"/>
    <property type="match status" value="1"/>
</dbReference>
<feature type="binding site" evidence="10">
    <location>
        <position position="232"/>
    </location>
    <ligand>
        <name>K(+)</name>
        <dbReference type="ChEBI" id="CHEBI:29103"/>
    </ligand>
</feature>
<dbReference type="InterPro" id="IPR005225">
    <property type="entry name" value="Small_GTP-bd"/>
</dbReference>
<dbReference type="STRING" id="1346286.SAMN05444362_101303"/>
<comment type="caution">
    <text evidence="10">Lacks conserved residue(s) required for the propagation of feature annotation.</text>
</comment>
<dbReference type="Gene3D" id="3.40.50.300">
    <property type="entry name" value="P-loop containing nucleotide triphosphate hydrolases"/>
    <property type="match status" value="1"/>
</dbReference>
<keyword evidence="7 10" id="KW-0460">Magnesium</keyword>
<comment type="similarity">
    <text evidence="1 10 11">Belongs to the TRAFAC class TrmE-Era-EngA-EngB-Septin-like GTPase superfamily. TrmE GTPase family.</text>
</comment>
<dbReference type="CDD" id="cd14858">
    <property type="entry name" value="TrmE_N"/>
    <property type="match status" value="1"/>
</dbReference>
<feature type="binding site" evidence="10">
    <location>
        <position position="257"/>
    </location>
    <ligand>
        <name>Mg(2+)</name>
        <dbReference type="ChEBI" id="CHEBI:18420"/>
    </ligand>
</feature>
<comment type="function">
    <text evidence="10">Exhibits a very high intrinsic GTPase hydrolysis rate. Involved in the addition of a carboxymethylaminomethyl (cmnm) group at the wobble position (U34) of certain tRNAs, forming tRNA-cmnm(5)s(2)U34.</text>
</comment>
<feature type="binding site" evidence="10">
    <location>
        <begin position="232"/>
        <end position="237"/>
    </location>
    <ligand>
        <name>GTP</name>
        <dbReference type="ChEBI" id="CHEBI:37565"/>
    </ligand>
</feature>
<dbReference type="GO" id="GO:0005525">
    <property type="term" value="F:GTP binding"/>
    <property type="evidence" value="ECO:0007669"/>
    <property type="project" value="UniProtKB-UniRule"/>
</dbReference>
<dbReference type="GO" id="GO:0002098">
    <property type="term" value="P:tRNA wobble uridine modification"/>
    <property type="evidence" value="ECO:0007669"/>
    <property type="project" value="TreeGrafter"/>
</dbReference>
<feature type="binding site" evidence="10">
    <location>
        <position position="126"/>
    </location>
    <ligand>
        <name>(6S)-5-formyl-5,6,7,8-tetrahydrofolate</name>
        <dbReference type="ChEBI" id="CHEBI:57457"/>
    </ligand>
</feature>
<evidence type="ECO:0000256" key="3">
    <source>
        <dbReference type="ARBA" id="ARBA00022694"/>
    </source>
</evidence>
<feature type="domain" description="TrmE-type G" evidence="12">
    <location>
        <begin position="222"/>
        <end position="386"/>
    </location>
</feature>
<dbReference type="InterPro" id="IPR027368">
    <property type="entry name" value="MnmE_dom2"/>
</dbReference>
<dbReference type="InterPro" id="IPR031168">
    <property type="entry name" value="G_TrmE"/>
</dbReference>
<evidence type="ECO:0000256" key="1">
    <source>
        <dbReference type="ARBA" id="ARBA00011043"/>
    </source>
</evidence>
<dbReference type="NCBIfam" id="TIGR00450">
    <property type="entry name" value="mnmE_trmE_thdF"/>
    <property type="match status" value="1"/>
</dbReference>
<evidence type="ECO:0000256" key="10">
    <source>
        <dbReference type="HAMAP-Rule" id="MF_00379"/>
    </source>
</evidence>
<evidence type="ECO:0000256" key="8">
    <source>
        <dbReference type="ARBA" id="ARBA00022958"/>
    </source>
</evidence>
<evidence type="ECO:0000256" key="6">
    <source>
        <dbReference type="ARBA" id="ARBA00022801"/>
    </source>
</evidence>
<dbReference type="EC" id="3.6.-.-" evidence="10"/>
<dbReference type="InterPro" id="IPR027417">
    <property type="entry name" value="P-loop_NTPase"/>
</dbReference>
<dbReference type="InterPro" id="IPR004520">
    <property type="entry name" value="GTPase_MnmE"/>
</dbReference>
<keyword evidence="8 10" id="KW-0630">Potassium</keyword>
<feature type="binding site" evidence="10">
    <location>
        <position position="87"/>
    </location>
    <ligand>
        <name>(6S)-5-formyl-5,6,7,8-tetrahydrofolate</name>
        <dbReference type="ChEBI" id="CHEBI:57457"/>
    </ligand>
</feature>
<dbReference type="SUPFAM" id="SSF116878">
    <property type="entry name" value="TrmE connector domain"/>
    <property type="match status" value="1"/>
</dbReference>
<dbReference type="InterPro" id="IPR025867">
    <property type="entry name" value="MnmE_helical"/>
</dbReference>
<dbReference type="PANTHER" id="PTHR42714">
    <property type="entry name" value="TRNA MODIFICATION GTPASE GTPBP3"/>
    <property type="match status" value="1"/>
</dbReference>
<feature type="binding site" evidence="10">
    <location>
        <begin position="276"/>
        <end position="279"/>
    </location>
    <ligand>
        <name>GTP</name>
        <dbReference type="ChEBI" id="CHEBI:37565"/>
    </ligand>
</feature>
<dbReference type="RefSeq" id="WP_062175399.1">
    <property type="nucleotide sequence ID" value="NZ_BBXL01000001.1"/>
</dbReference>
<dbReference type="GO" id="GO:0005829">
    <property type="term" value="C:cytosol"/>
    <property type="evidence" value="ECO:0007669"/>
    <property type="project" value="TreeGrafter"/>
</dbReference>
<dbReference type="GO" id="GO:0030488">
    <property type="term" value="P:tRNA methylation"/>
    <property type="evidence" value="ECO:0007669"/>
    <property type="project" value="TreeGrafter"/>
</dbReference>
<keyword evidence="14" id="KW-1185">Reference proteome</keyword>
<dbReference type="HAMAP" id="MF_00379">
    <property type="entry name" value="GTPase_MnmE"/>
    <property type="match status" value="1"/>
</dbReference>
<feature type="binding site" evidence="10">
    <location>
        <position position="464"/>
    </location>
    <ligand>
        <name>(6S)-5-formyl-5,6,7,8-tetrahydrofolate</name>
        <dbReference type="ChEBI" id="CHEBI:57457"/>
    </ligand>
</feature>
<keyword evidence="6 10" id="KW-0378">Hydrolase</keyword>
<comment type="subunit">
    <text evidence="10">Homodimer. Heterotetramer of two MnmE and two MnmG subunits.</text>
</comment>
<evidence type="ECO:0000313" key="14">
    <source>
        <dbReference type="Proteomes" id="UP000184480"/>
    </source>
</evidence>
<evidence type="ECO:0000256" key="7">
    <source>
        <dbReference type="ARBA" id="ARBA00022842"/>
    </source>
</evidence>
<dbReference type="FunFam" id="3.40.50.300:FF:001376">
    <property type="entry name" value="tRNA modification GTPase MnmE"/>
    <property type="match status" value="1"/>
</dbReference>
<evidence type="ECO:0000256" key="5">
    <source>
        <dbReference type="ARBA" id="ARBA00022741"/>
    </source>
</evidence>
<dbReference type="Proteomes" id="UP000184480">
    <property type="component" value="Unassembled WGS sequence"/>
</dbReference>
<dbReference type="Gene3D" id="1.20.120.430">
    <property type="entry name" value="tRNA modification GTPase MnmE domain 2"/>
    <property type="match status" value="1"/>
</dbReference>
<evidence type="ECO:0000256" key="2">
    <source>
        <dbReference type="ARBA" id="ARBA00022490"/>
    </source>
</evidence>
<gene>
    <name evidence="10" type="primary">mnmE</name>
    <name evidence="10" type="synonym">trmE</name>
    <name evidence="13" type="ORF">SAMN05444362_101303</name>
</gene>
<keyword evidence="2 10" id="KW-0963">Cytoplasm</keyword>
<dbReference type="GO" id="GO:0046872">
    <property type="term" value="F:metal ion binding"/>
    <property type="evidence" value="ECO:0007669"/>
    <property type="project" value="UniProtKB-KW"/>
</dbReference>
<dbReference type="SUPFAM" id="SSF52540">
    <property type="entry name" value="P-loop containing nucleoside triphosphate hydrolases"/>
    <property type="match status" value="1"/>
</dbReference>
<dbReference type="GO" id="GO:0042802">
    <property type="term" value="F:identical protein binding"/>
    <property type="evidence" value="ECO:0007669"/>
    <property type="project" value="UniProtKB-ARBA"/>
</dbReference>
<protein>
    <recommendedName>
        <fullName evidence="10">tRNA modification GTPase MnmE</fullName>
        <ecNumber evidence="10">3.6.-.-</ecNumber>
    </recommendedName>
</protein>
<feature type="binding site" evidence="10">
    <location>
        <position position="236"/>
    </location>
    <ligand>
        <name>Mg(2+)</name>
        <dbReference type="ChEBI" id="CHEBI:18420"/>
    </ligand>
</feature>
<evidence type="ECO:0000256" key="4">
    <source>
        <dbReference type="ARBA" id="ARBA00022723"/>
    </source>
</evidence>